<evidence type="ECO:0000313" key="3">
    <source>
        <dbReference type="Proteomes" id="UP000216498"/>
    </source>
</evidence>
<dbReference type="CDD" id="cd00077">
    <property type="entry name" value="HDc"/>
    <property type="match status" value="1"/>
</dbReference>
<dbReference type="AlphaFoldDB" id="A0A265NFB3"/>
<sequence length="195" mass="22441">MKKEIQMQKIRNYVFDRFHDDATGHDFQHMKRVAETAKYIASEENSNPFICEAAAWLHDIGDSKLFANPEQAIEEMYSFLKSLFIAGEEITQIRDAIKDVSFSKGNVPTTLEGKIVQDADKIDAIGAIGIARTFAYGGAKGQPIYHEENENNSIQHFYDKLLKIKDLLHTSAARKLAENRHSFMEKYLDQFYKEW</sequence>
<dbReference type="Gene3D" id="1.20.58.1910">
    <property type="match status" value="1"/>
</dbReference>
<feature type="domain" description="HD" evidence="1">
    <location>
        <begin position="26"/>
        <end position="125"/>
    </location>
</feature>
<keyword evidence="2" id="KW-0378">Hydrolase</keyword>
<dbReference type="PANTHER" id="PTHR33594">
    <property type="entry name" value="SUPERFAMILY HYDROLASE, PUTATIVE (AFU_ORTHOLOGUE AFUA_1G03035)-RELATED"/>
    <property type="match status" value="1"/>
</dbReference>
<organism evidence="2 3">
    <name type="scientific">Virgibacillus indicus</name>
    <dbReference type="NCBI Taxonomy" id="2024554"/>
    <lineage>
        <taxon>Bacteria</taxon>
        <taxon>Bacillati</taxon>
        <taxon>Bacillota</taxon>
        <taxon>Bacilli</taxon>
        <taxon>Bacillales</taxon>
        <taxon>Bacillaceae</taxon>
        <taxon>Virgibacillus</taxon>
    </lineage>
</organism>
<accession>A0A265NFB3</accession>
<dbReference type="GO" id="GO:0016787">
    <property type="term" value="F:hydrolase activity"/>
    <property type="evidence" value="ECO:0007669"/>
    <property type="project" value="UniProtKB-KW"/>
</dbReference>
<dbReference type="InterPro" id="IPR006674">
    <property type="entry name" value="HD_domain"/>
</dbReference>
<dbReference type="PANTHER" id="PTHR33594:SF1">
    <property type="entry name" value="HD_PDEASE DOMAIN-CONTAINING PROTEIN"/>
    <property type="match status" value="1"/>
</dbReference>
<dbReference type="SUPFAM" id="SSF109604">
    <property type="entry name" value="HD-domain/PDEase-like"/>
    <property type="match status" value="1"/>
</dbReference>
<evidence type="ECO:0000259" key="1">
    <source>
        <dbReference type="PROSITE" id="PS51831"/>
    </source>
</evidence>
<evidence type="ECO:0000313" key="2">
    <source>
        <dbReference type="EMBL" id="OZU90159.1"/>
    </source>
</evidence>
<keyword evidence="3" id="KW-1185">Reference proteome</keyword>
<comment type="caution">
    <text evidence="2">The sequence shown here is derived from an EMBL/GenBank/DDBJ whole genome shotgun (WGS) entry which is preliminary data.</text>
</comment>
<dbReference type="Pfam" id="PF01966">
    <property type="entry name" value="HD"/>
    <property type="match status" value="1"/>
</dbReference>
<gene>
    <name evidence="2" type="ORF">CIL03_03180</name>
</gene>
<dbReference type="Proteomes" id="UP000216498">
    <property type="component" value="Unassembled WGS sequence"/>
</dbReference>
<dbReference type="SMART" id="SM00471">
    <property type="entry name" value="HDc"/>
    <property type="match status" value="1"/>
</dbReference>
<dbReference type="PROSITE" id="PS51831">
    <property type="entry name" value="HD"/>
    <property type="match status" value="1"/>
</dbReference>
<dbReference type="EMBL" id="NPMS01000001">
    <property type="protein sequence ID" value="OZU90159.1"/>
    <property type="molecule type" value="Genomic_DNA"/>
</dbReference>
<dbReference type="InterPro" id="IPR003607">
    <property type="entry name" value="HD/PDEase_dom"/>
</dbReference>
<dbReference type="RefSeq" id="WP_094883756.1">
    <property type="nucleotide sequence ID" value="NZ_NPMS01000001.1"/>
</dbReference>
<protein>
    <submittedName>
        <fullName evidence="2">Metal-dependent phosphohydrolase</fullName>
    </submittedName>
</protein>
<reference evidence="2 3" key="1">
    <citation type="submission" date="2017-08" db="EMBL/GenBank/DDBJ databases">
        <title>Virgibacillus indicus sp. nov. and Virgibacillus profoundi sp. nov, two moderately halophilic bacteria isolated from marine sediment by using the Microfluidic Streak Plate.</title>
        <authorList>
            <person name="Xu B."/>
            <person name="Hu B."/>
            <person name="Wang J."/>
            <person name="Zhu Y."/>
            <person name="Huang L."/>
            <person name="Du W."/>
            <person name="Huang Y."/>
        </authorList>
    </citation>
    <scope>NUCLEOTIDE SEQUENCE [LARGE SCALE GENOMIC DNA]</scope>
    <source>
        <strain evidence="2 3">IO3-P2-C2</strain>
    </source>
</reference>
<name>A0A265NFB3_9BACI</name>
<proteinExistence type="predicted"/>
<dbReference type="Gene3D" id="1.10.472.50">
    <property type="entry name" value="HD-domain/PDEase-like"/>
    <property type="match status" value="1"/>
</dbReference>
<dbReference type="OrthoDB" id="9797344at2"/>